<feature type="binding site" evidence="8">
    <location>
        <position position="635"/>
    </location>
    <ligand>
        <name>Ca(2+)</name>
        <dbReference type="ChEBI" id="CHEBI:29108"/>
    </ligand>
</feature>
<dbReference type="RefSeq" id="XP_033589868.1">
    <property type="nucleotide sequence ID" value="XM_033732039.1"/>
</dbReference>
<comment type="cofactor">
    <cofactor evidence="8">
        <name>Ca(2+)</name>
        <dbReference type="ChEBI" id="CHEBI:29108"/>
    </cofactor>
    <text evidence="8">Binds 1 Ca(2+) ion per subunit.</text>
</comment>
<evidence type="ECO:0000256" key="4">
    <source>
        <dbReference type="ARBA" id="ARBA00022801"/>
    </source>
</evidence>
<evidence type="ECO:0000259" key="9">
    <source>
        <dbReference type="PROSITE" id="PS51695"/>
    </source>
</evidence>
<dbReference type="Pfam" id="PF09286">
    <property type="entry name" value="Pro-kuma_activ"/>
    <property type="match status" value="1"/>
</dbReference>
<sequence length="658" mass="71062">MLLLILFSAAIAVAAPLSTHIVHEERDISRVYHNGESKRVHPDAILPIRIALAQSNLDKGYDYLMQVSDPDSEDFGKHWSLEEIHDHFAPTFETKQAVRAWLEDSGIDKNDISEPTSGGWLGINVPVSVAERLFITEYYESHGADGAVDVGCDKYHVPAHLSNHIDFITPGIGLTSLHKTSRPLAPLRRALEDTLLQRRDENYTDLPCGELITPACIRALYDIPVASQTHQNNTLGIFEFVLDQYDQEDLNLFFQNFAKDVPQGTHPELVSINGATAPTTPKDGGGESIIDLTLAFSLLYPQNITLYQTGYTKKQEEQLLQDAEGPMLNRIQIAGGIAILENLLNAVDGSFCTPAAKEQGLDCGTTSLTPVLSVSYGSPEINMPFKFAQRACSEYMKLALKGHTILFASGDWGPGGNPIPSGNVSAVSNACINLKQPQNGLLNGTVFNPGFPSTCPYVLSVGATQLTSNETVQDPESVMHPPDDVAHTPSYLPVGSSGGFSNYFKEPSYQSSAVSNYLAKYKPGYKTYDFPGGQKVGANGGIYATGGRAFPDVAANGAYLASFTHGKFGPQFGTSLSTPIWASLITMINNERTAQGKGPVGFVNPTLYKNPHIFHDITSGYAPGCGTDGFAAEPGWDPTTGLGTPNYPELLKVFLALP</sequence>
<gene>
    <name evidence="10" type="ORF">BDY17DRAFT_280298</name>
</gene>
<dbReference type="Gene3D" id="3.40.50.200">
    <property type="entry name" value="Peptidase S8/S53 domain"/>
    <property type="match status" value="1"/>
</dbReference>
<dbReference type="GO" id="GO:0004252">
    <property type="term" value="F:serine-type endopeptidase activity"/>
    <property type="evidence" value="ECO:0007669"/>
    <property type="project" value="UniProtKB-UniRule"/>
</dbReference>
<evidence type="ECO:0000256" key="3">
    <source>
        <dbReference type="ARBA" id="ARBA00022723"/>
    </source>
</evidence>
<dbReference type="Proteomes" id="UP000799767">
    <property type="component" value="Unassembled WGS sequence"/>
</dbReference>
<feature type="domain" description="Peptidase S53" evidence="9">
    <location>
        <begin position="211"/>
        <end position="657"/>
    </location>
</feature>
<evidence type="ECO:0000256" key="5">
    <source>
        <dbReference type="ARBA" id="ARBA00022825"/>
    </source>
</evidence>
<keyword evidence="6 8" id="KW-0106">Calcium</keyword>
<dbReference type="SUPFAM" id="SSF54897">
    <property type="entry name" value="Protease propeptides/inhibitors"/>
    <property type="match status" value="1"/>
</dbReference>
<comment type="subcellular location">
    <subcellularLocation>
        <location evidence="1">Secreted</location>
        <location evidence="1">Extracellular space</location>
    </subcellularLocation>
</comment>
<evidence type="ECO:0000256" key="6">
    <source>
        <dbReference type="ARBA" id="ARBA00022837"/>
    </source>
</evidence>
<keyword evidence="5 8" id="KW-0720">Serine protease</keyword>
<evidence type="ECO:0000256" key="8">
    <source>
        <dbReference type="PROSITE-ProRule" id="PRU01032"/>
    </source>
</evidence>
<accession>A0A6A6PT65</accession>
<dbReference type="GO" id="GO:0006508">
    <property type="term" value="P:proteolysis"/>
    <property type="evidence" value="ECO:0007669"/>
    <property type="project" value="UniProtKB-KW"/>
</dbReference>
<dbReference type="InterPro" id="IPR036852">
    <property type="entry name" value="Peptidase_S8/S53_dom_sf"/>
</dbReference>
<dbReference type="InterPro" id="IPR015366">
    <property type="entry name" value="S53_propep"/>
</dbReference>
<dbReference type="CDD" id="cd04056">
    <property type="entry name" value="Peptidases_S53"/>
    <property type="match status" value="1"/>
</dbReference>
<dbReference type="PANTHER" id="PTHR14218:SF19">
    <property type="entry name" value="SERINE PROTEASE AORO, PUTATIVE (AFU_ORTHOLOGUE AFUA_6G10250)-RELATED"/>
    <property type="match status" value="1"/>
</dbReference>
<keyword evidence="11" id="KW-1185">Reference proteome</keyword>
<dbReference type="SMART" id="SM00944">
    <property type="entry name" value="Pro-kuma_activ"/>
    <property type="match status" value="1"/>
</dbReference>
<dbReference type="InterPro" id="IPR030400">
    <property type="entry name" value="Sedolisin_dom"/>
</dbReference>
<evidence type="ECO:0000256" key="7">
    <source>
        <dbReference type="ARBA" id="ARBA00023145"/>
    </source>
</evidence>
<evidence type="ECO:0000256" key="2">
    <source>
        <dbReference type="ARBA" id="ARBA00022670"/>
    </source>
</evidence>
<dbReference type="GO" id="GO:0046872">
    <property type="term" value="F:metal ion binding"/>
    <property type="evidence" value="ECO:0007669"/>
    <property type="project" value="UniProtKB-UniRule"/>
</dbReference>
<dbReference type="AlphaFoldDB" id="A0A6A6PT65"/>
<dbReference type="InterPro" id="IPR050819">
    <property type="entry name" value="Tripeptidyl-peptidase_I"/>
</dbReference>
<evidence type="ECO:0000256" key="1">
    <source>
        <dbReference type="ARBA" id="ARBA00004239"/>
    </source>
</evidence>
<dbReference type="PANTHER" id="PTHR14218">
    <property type="entry name" value="PROTEASE S8 TRIPEPTIDYL PEPTIDASE I CLN2"/>
    <property type="match status" value="1"/>
</dbReference>
<dbReference type="SUPFAM" id="SSF52743">
    <property type="entry name" value="Subtilisin-like"/>
    <property type="match status" value="1"/>
</dbReference>
<proteinExistence type="predicted"/>
<feature type="binding site" evidence="8">
    <location>
        <position position="617"/>
    </location>
    <ligand>
        <name>Ca(2+)</name>
        <dbReference type="ChEBI" id="CHEBI:29108"/>
    </ligand>
</feature>
<feature type="active site" description="Charge relay system" evidence="8">
    <location>
        <position position="287"/>
    </location>
</feature>
<feature type="binding site" evidence="8">
    <location>
        <position position="637"/>
    </location>
    <ligand>
        <name>Ca(2+)</name>
        <dbReference type="ChEBI" id="CHEBI:29108"/>
    </ligand>
</feature>
<dbReference type="GO" id="GO:0008240">
    <property type="term" value="F:tripeptidyl-peptidase activity"/>
    <property type="evidence" value="ECO:0007669"/>
    <property type="project" value="TreeGrafter"/>
</dbReference>
<dbReference type="OrthoDB" id="409122at2759"/>
<dbReference type="CDD" id="cd11377">
    <property type="entry name" value="Pro-peptidase_S53"/>
    <property type="match status" value="1"/>
</dbReference>
<dbReference type="EMBL" id="MU001635">
    <property type="protein sequence ID" value="KAF2483298.1"/>
    <property type="molecule type" value="Genomic_DNA"/>
</dbReference>
<dbReference type="GO" id="GO:0005576">
    <property type="term" value="C:extracellular region"/>
    <property type="evidence" value="ECO:0007669"/>
    <property type="project" value="UniProtKB-SubCell"/>
</dbReference>
<feature type="binding site" evidence="8">
    <location>
        <position position="616"/>
    </location>
    <ligand>
        <name>Ca(2+)</name>
        <dbReference type="ChEBI" id="CHEBI:29108"/>
    </ligand>
</feature>
<keyword evidence="7" id="KW-0865">Zymogen</keyword>
<reference evidence="10" key="1">
    <citation type="journal article" date="2020" name="Stud. Mycol.">
        <title>101 Dothideomycetes genomes: a test case for predicting lifestyles and emergence of pathogens.</title>
        <authorList>
            <person name="Haridas S."/>
            <person name="Albert R."/>
            <person name="Binder M."/>
            <person name="Bloem J."/>
            <person name="Labutti K."/>
            <person name="Salamov A."/>
            <person name="Andreopoulos B."/>
            <person name="Baker S."/>
            <person name="Barry K."/>
            <person name="Bills G."/>
            <person name="Bluhm B."/>
            <person name="Cannon C."/>
            <person name="Castanera R."/>
            <person name="Culley D."/>
            <person name="Daum C."/>
            <person name="Ezra D."/>
            <person name="Gonzalez J."/>
            <person name="Henrissat B."/>
            <person name="Kuo A."/>
            <person name="Liang C."/>
            <person name="Lipzen A."/>
            <person name="Lutzoni F."/>
            <person name="Magnuson J."/>
            <person name="Mondo S."/>
            <person name="Nolan M."/>
            <person name="Ohm R."/>
            <person name="Pangilinan J."/>
            <person name="Park H.-J."/>
            <person name="Ramirez L."/>
            <person name="Alfaro M."/>
            <person name="Sun H."/>
            <person name="Tritt A."/>
            <person name="Yoshinaga Y."/>
            <person name="Zwiers L.-H."/>
            <person name="Turgeon B."/>
            <person name="Goodwin S."/>
            <person name="Spatafora J."/>
            <person name="Crous P."/>
            <person name="Grigoriev I."/>
        </authorList>
    </citation>
    <scope>NUCLEOTIDE SEQUENCE</scope>
    <source>
        <strain evidence="10">CBS 113389</strain>
    </source>
</reference>
<keyword evidence="4 8" id="KW-0378">Hydrolase</keyword>
<keyword evidence="2 8" id="KW-0645">Protease</keyword>
<dbReference type="PROSITE" id="PS51695">
    <property type="entry name" value="SEDOLISIN"/>
    <property type="match status" value="1"/>
</dbReference>
<keyword evidence="3 8" id="KW-0479">Metal-binding</keyword>
<dbReference type="GeneID" id="54473041"/>
<evidence type="ECO:0000313" key="10">
    <source>
        <dbReference type="EMBL" id="KAF2483298.1"/>
    </source>
</evidence>
<name>A0A6A6PT65_9PEZI</name>
<feature type="active site" description="Charge relay system" evidence="8">
    <location>
        <position position="575"/>
    </location>
</feature>
<feature type="active site" description="Charge relay system" evidence="8">
    <location>
        <position position="291"/>
    </location>
</feature>
<evidence type="ECO:0000313" key="11">
    <source>
        <dbReference type="Proteomes" id="UP000799767"/>
    </source>
</evidence>
<organism evidence="10 11">
    <name type="scientific">Neohortaea acidophila</name>
    <dbReference type="NCBI Taxonomy" id="245834"/>
    <lineage>
        <taxon>Eukaryota</taxon>
        <taxon>Fungi</taxon>
        <taxon>Dikarya</taxon>
        <taxon>Ascomycota</taxon>
        <taxon>Pezizomycotina</taxon>
        <taxon>Dothideomycetes</taxon>
        <taxon>Dothideomycetidae</taxon>
        <taxon>Mycosphaerellales</taxon>
        <taxon>Teratosphaeriaceae</taxon>
        <taxon>Neohortaea</taxon>
    </lineage>
</organism>
<protein>
    <submittedName>
        <fullName evidence="10">Peptidase S8/S53 domain-containing protein</fullName>
    </submittedName>
</protein>